<dbReference type="Gene3D" id="1.20.58.2190">
    <property type="match status" value="1"/>
</dbReference>
<dbReference type="EMBL" id="CDMY01000488">
    <property type="protein sequence ID" value="CEM17313.1"/>
    <property type="molecule type" value="Genomic_DNA"/>
</dbReference>
<dbReference type="VEuPathDB" id="CryptoDB:Vbra_21607"/>
<dbReference type="InterPro" id="IPR018997">
    <property type="entry name" value="PUB_domain"/>
</dbReference>
<sequence>MDPAELIQGDTQPHMDVAAVYQTEPEDAIEAMEVQISRAATALNTIALLEERQECAATLARLHGNLLKHPRSKKYRSFKTSNPKIQETIMRHLAACQLLEAVGWTRRINDDGQEEMAIDGRWVKDALALDRIWLAHTMLLRLLPEEEGEEHPHDRSPSPCPTDASTRSSSSSDGTPPTTARRSRMTLMTLSGRDFLLRECHRQEQQNQLSAIRSERQQLYTADARSV</sequence>
<dbReference type="InterPro" id="IPR036339">
    <property type="entry name" value="PUB-like_dom_sf"/>
</dbReference>
<reference evidence="3 4" key="1">
    <citation type="submission" date="2014-11" db="EMBL/GenBank/DDBJ databases">
        <authorList>
            <person name="Zhu J."/>
            <person name="Qi W."/>
            <person name="Song R."/>
        </authorList>
    </citation>
    <scope>NUCLEOTIDE SEQUENCE [LARGE SCALE GENOMIC DNA]</scope>
</reference>
<organism evidence="3 4">
    <name type="scientific">Vitrella brassicaformis (strain CCMP3155)</name>
    <dbReference type="NCBI Taxonomy" id="1169540"/>
    <lineage>
        <taxon>Eukaryota</taxon>
        <taxon>Sar</taxon>
        <taxon>Alveolata</taxon>
        <taxon>Colpodellida</taxon>
        <taxon>Vitrellaceae</taxon>
        <taxon>Vitrella</taxon>
    </lineage>
</organism>
<protein>
    <recommendedName>
        <fullName evidence="2">PUB domain-containing protein</fullName>
    </recommendedName>
</protein>
<keyword evidence="4" id="KW-1185">Reference proteome</keyword>
<dbReference type="CDD" id="cd09212">
    <property type="entry name" value="PUB"/>
    <property type="match status" value="1"/>
</dbReference>
<accession>A0A0G4FRN7</accession>
<proteinExistence type="predicted"/>
<dbReference type="SUPFAM" id="SSF143503">
    <property type="entry name" value="PUG domain-like"/>
    <property type="match status" value="1"/>
</dbReference>
<dbReference type="Proteomes" id="UP000041254">
    <property type="component" value="Unassembled WGS sequence"/>
</dbReference>
<dbReference type="Pfam" id="PF09409">
    <property type="entry name" value="PUB"/>
    <property type="match status" value="1"/>
</dbReference>
<dbReference type="AlphaFoldDB" id="A0A0G4FRN7"/>
<feature type="compositionally biased region" description="Low complexity" evidence="1">
    <location>
        <begin position="161"/>
        <end position="180"/>
    </location>
</feature>
<evidence type="ECO:0000259" key="2">
    <source>
        <dbReference type="Pfam" id="PF09409"/>
    </source>
</evidence>
<gene>
    <name evidence="3" type="ORF">Vbra_21607</name>
</gene>
<dbReference type="OrthoDB" id="49605at2759"/>
<evidence type="ECO:0000256" key="1">
    <source>
        <dbReference type="SAM" id="MobiDB-lite"/>
    </source>
</evidence>
<evidence type="ECO:0000313" key="3">
    <source>
        <dbReference type="EMBL" id="CEM17313.1"/>
    </source>
</evidence>
<feature type="region of interest" description="Disordered" evidence="1">
    <location>
        <begin position="146"/>
        <end position="184"/>
    </location>
</feature>
<name>A0A0G4FRN7_VITBC</name>
<dbReference type="InParanoid" id="A0A0G4FRN7"/>
<evidence type="ECO:0000313" key="4">
    <source>
        <dbReference type="Proteomes" id="UP000041254"/>
    </source>
</evidence>
<feature type="domain" description="PUB" evidence="2">
    <location>
        <begin position="50"/>
        <end position="109"/>
    </location>
</feature>